<evidence type="ECO:0000313" key="1">
    <source>
        <dbReference type="EMBL" id="KAJ7337933.1"/>
    </source>
</evidence>
<sequence>MAFVALQVSDYSSRTVLIGVARIQTFQTGWKIASNVKTFLSYKIKPSITVIDIYSPISHNHVSSLHIYIRKLIFSCMDNLSSLATFLRELNTDGRKQEFHLWMQIFIRSTVQN</sequence>
<protein>
    <submittedName>
        <fullName evidence="1">Uncharacterized protein</fullName>
    </submittedName>
</protein>
<proteinExistence type="predicted"/>
<organism evidence="1 2">
    <name type="scientific">Desmophyllum pertusum</name>
    <dbReference type="NCBI Taxonomy" id="174260"/>
    <lineage>
        <taxon>Eukaryota</taxon>
        <taxon>Metazoa</taxon>
        <taxon>Cnidaria</taxon>
        <taxon>Anthozoa</taxon>
        <taxon>Hexacorallia</taxon>
        <taxon>Scleractinia</taxon>
        <taxon>Caryophylliina</taxon>
        <taxon>Caryophylliidae</taxon>
        <taxon>Desmophyllum</taxon>
    </lineage>
</organism>
<accession>A0A9W9YI83</accession>
<reference evidence="1" key="1">
    <citation type="submission" date="2023-01" db="EMBL/GenBank/DDBJ databases">
        <title>Genome assembly of the deep-sea coral Lophelia pertusa.</title>
        <authorList>
            <person name="Herrera S."/>
            <person name="Cordes E."/>
        </authorList>
    </citation>
    <scope>NUCLEOTIDE SEQUENCE</scope>
    <source>
        <strain evidence="1">USNM1676648</strain>
        <tissue evidence="1">Polyp</tissue>
    </source>
</reference>
<keyword evidence="2" id="KW-1185">Reference proteome</keyword>
<dbReference type="AlphaFoldDB" id="A0A9W9YI83"/>
<name>A0A9W9YI83_9CNID</name>
<dbReference type="EMBL" id="MU827780">
    <property type="protein sequence ID" value="KAJ7337933.1"/>
    <property type="molecule type" value="Genomic_DNA"/>
</dbReference>
<evidence type="ECO:0000313" key="2">
    <source>
        <dbReference type="Proteomes" id="UP001163046"/>
    </source>
</evidence>
<gene>
    <name evidence="1" type="ORF">OS493_008092</name>
</gene>
<comment type="caution">
    <text evidence="1">The sequence shown here is derived from an EMBL/GenBank/DDBJ whole genome shotgun (WGS) entry which is preliminary data.</text>
</comment>
<dbReference type="Proteomes" id="UP001163046">
    <property type="component" value="Unassembled WGS sequence"/>
</dbReference>